<dbReference type="AlphaFoldDB" id="T1H1B4"/>
<reference evidence="3" key="1">
    <citation type="submission" date="2013-02" db="EMBL/GenBank/DDBJ databases">
        <authorList>
            <person name="Hughes D."/>
        </authorList>
    </citation>
    <scope>NUCLEOTIDE SEQUENCE</scope>
    <source>
        <strain>Durham</strain>
        <strain evidence="3">NC isolate 2 -- Noor lab</strain>
    </source>
</reference>
<dbReference type="EMBL" id="CAQQ02154406">
    <property type="status" value="NOT_ANNOTATED_CDS"/>
    <property type="molecule type" value="Genomic_DNA"/>
</dbReference>
<reference evidence="2" key="2">
    <citation type="submission" date="2015-06" db="UniProtKB">
        <authorList>
            <consortium name="EnsemblMetazoa"/>
        </authorList>
    </citation>
    <scope>IDENTIFICATION</scope>
</reference>
<accession>T1H1B4</accession>
<feature type="transmembrane region" description="Helical" evidence="1">
    <location>
        <begin position="20"/>
        <end position="47"/>
    </location>
</feature>
<name>T1H1B4_MEGSC</name>
<organism evidence="2 3">
    <name type="scientific">Megaselia scalaris</name>
    <name type="common">Humpbacked fly</name>
    <name type="synonym">Phora scalaris</name>
    <dbReference type="NCBI Taxonomy" id="36166"/>
    <lineage>
        <taxon>Eukaryota</taxon>
        <taxon>Metazoa</taxon>
        <taxon>Ecdysozoa</taxon>
        <taxon>Arthropoda</taxon>
        <taxon>Hexapoda</taxon>
        <taxon>Insecta</taxon>
        <taxon>Pterygota</taxon>
        <taxon>Neoptera</taxon>
        <taxon>Endopterygota</taxon>
        <taxon>Diptera</taxon>
        <taxon>Brachycera</taxon>
        <taxon>Muscomorpha</taxon>
        <taxon>Platypezoidea</taxon>
        <taxon>Phoridae</taxon>
        <taxon>Megaseliini</taxon>
        <taxon>Megaselia</taxon>
    </lineage>
</organism>
<evidence type="ECO:0000256" key="1">
    <source>
        <dbReference type="SAM" id="Phobius"/>
    </source>
</evidence>
<keyword evidence="1" id="KW-0472">Membrane</keyword>
<sequence>MIMRLWAHRILKDGKKFIRLADMVLSTIWNTCCLMVQTWMAITLLVIHRCMYALLTIRKLVLECFYFEVPNGVHLIMPIKLLIRISKHFWEKLS</sequence>
<evidence type="ECO:0000313" key="3">
    <source>
        <dbReference type="Proteomes" id="UP000015102"/>
    </source>
</evidence>
<dbReference type="HOGENOM" id="CLU_2392228_0_0_1"/>
<keyword evidence="3" id="KW-1185">Reference proteome</keyword>
<dbReference type="Proteomes" id="UP000015102">
    <property type="component" value="Unassembled WGS sequence"/>
</dbReference>
<keyword evidence="1" id="KW-1133">Transmembrane helix</keyword>
<dbReference type="EnsemblMetazoa" id="MESCA009973-RA">
    <property type="protein sequence ID" value="MESCA009973-PA"/>
    <property type="gene ID" value="MESCA009973"/>
</dbReference>
<keyword evidence="1" id="KW-0812">Transmembrane</keyword>
<protein>
    <submittedName>
        <fullName evidence="2">Uncharacterized protein</fullName>
    </submittedName>
</protein>
<proteinExistence type="predicted"/>
<evidence type="ECO:0000313" key="2">
    <source>
        <dbReference type="EnsemblMetazoa" id="MESCA009973-PA"/>
    </source>
</evidence>